<dbReference type="Gramene" id="ERM98748">
    <property type="protein sequence ID" value="ERM98748"/>
    <property type="gene ID" value="AMTR_s00082p00103730"/>
</dbReference>
<dbReference type="EMBL" id="KI395277">
    <property type="protein sequence ID" value="ERM98748.1"/>
    <property type="molecule type" value="Genomic_DNA"/>
</dbReference>
<proteinExistence type="predicted"/>
<feature type="non-terminal residue" evidence="1">
    <location>
        <position position="1"/>
    </location>
</feature>
<protein>
    <submittedName>
        <fullName evidence="1">Uncharacterized protein</fullName>
    </submittedName>
</protein>
<evidence type="ECO:0000313" key="2">
    <source>
        <dbReference type="Proteomes" id="UP000017836"/>
    </source>
</evidence>
<gene>
    <name evidence="1" type="ORF">AMTR_s00082p00103730</name>
</gene>
<evidence type="ECO:0000313" key="1">
    <source>
        <dbReference type="EMBL" id="ERM98748.1"/>
    </source>
</evidence>
<keyword evidence="2" id="KW-1185">Reference proteome</keyword>
<dbReference type="Proteomes" id="UP000017836">
    <property type="component" value="Unassembled WGS sequence"/>
</dbReference>
<dbReference type="HOGENOM" id="CLU_2489860_0_0_1"/>
<dbReference type="AlphaFoldDB" id="W1NSS6"/>
<reference evidence="2" key="1">
    <citation type="journal article" date="2013" name="Science">
        <title>The Amborella genome and the evolution of flowering plants.</title>
        <authorList>
            <consortium name="Amborella Genome Project"/>
        </authorList>
    </citation>
    <scope>NUCLEOTIDE SEQUENCE [LARGE SCALE GENOMIC DNA]</scope>
</reference>
<name>W1NSS6_AMBTC</name>
<sequence length="87" mass="9458">DNHGVSGLQDDIKRAGKHKSIFVEDGIVSSMVSRSSKVVTNFKILVATLRFLVSKGFGLPCLLDLYQRVFGIKGILLETSRISSCCG</sequence>
<organism evidence="1 2">
    <name type="scientific">Amborella trichopoda</name>
    <dbReference type="NCBI Taxonomy" id="13333"/>
    <lineage>
        <taxon>Eukaryota</taxon>
        <taxon>Viridiplantae</taxon>
        <taxon>Streptophyta</taxon>
        <taxon>Embryophyta</taxon>
        <taxon>Tracheophyta</taxon>
        <taxon>Spermatophyta</taxon>
        <taxon>Magnoliopsida</taxon>
        <taxon>Amborellales</taxon>
        <taxon>Amborellaceae</taxon>
        <taxon>Amborella</taxon>
    </lineage>
</organism>
<accession>W1NSS6</accession>